<organism evidence="4 5">
    <name type="scientific">Spectribacter hydrogenoxidans</name>
    <dbReference type="NCBI Taxonomy" id="3075608"/>
    <lineage>
        <taxon>Bacteria</taxon>
        <taxon>Pseudomonadati</taxon>
        <taxon>Pseudomonadota</taxon>
        <taxon>Gammaproteobacteria</taxon>
        <taxon>Salinisphaerales</taxon>
        <taxon>Salinisphaeraceae</taxon>
        <taxon>Spectribacter</taxon>
    </lineage>
</organism>
<dbReference type="EMBL" id="JAVRIB010000009">
    <property type="protein sequence ID" value="MDT0635203.1"/>
    <property type="molecule type" value="Genomic_DNA"/>
</dbReference>
<name>A0ABU3C0W5_9GAMM</name>
<dbReference type="InterPro" id="IPR051203">
    <property type="entry name" value="Polysaccharide_Synthase-Rel"/>
</dbReference>
<proteinExistence type="inferred from homology"/>
<sequence>MVLAVALYGGQAFAVDVVLPLALLAAALTPALGWGGCIYRTVVRHIAAQIALRIALVSVATAGSLAILVALAPFMALPWQVFVGFAMTLTLALGGMRLAARTFLSPVSDRHASNVLIYGAGSAGVQAAQGLSSDPTCRVVGFVDDAEGRVGTRLAEWAVYGVTDLPRLVERLRVEIVLLALPSATRRRKQAIIAALEPLPVAVKTVPSLPEILSGTAPIGQMRDMRVEDLLGRDPVPAQPALLRASIQGRVVMVTGAGGSIGSELCRQIVALHPAGLILFEINEAALFHIEQDVRGLQSEHGAFPVTSVLGDVLDESLVEACLRQHGVHTLYHAAAYKHVPLVEHNVRGGIRNNVLGTWIAANAALEAGVERFVLISTDKAVRPTNVMGATKRAAEMIIQDFARRTAPEGAGRSGPGAVFSMVRFGNVLGSSGSVVPHFREQIENGGPVTVTHPEITRYFMTIPEAVQLVLQAGSMARGGEVFLLDMGEPIKIVDLATRMIRLAGFRVKWDAQVPGDIEIVYSGLRPGEKLYEELLIGEKKRDTEHPKIGCADESCVDSEQLHRWLDAVQSGVERLDISGLRYLLAELIPEYVPDEADWDSMSNGWEVEPVATEATLAELRPANRDVL</sequence>
<protein>
    <submittedName>
        <fullName evidence="4">Nucleoside-diphosphate sugar epimerase/dehydratase</fullName>
    </submittedName>
</protein>
<gene>
    <name evidence="4" type="ORF">RM532_09575</name>
</gene>
<feature type="domain" description="Polysaccharide biosynthesis protein CapD-like" evidence="3">
    <location>
        <begin position="252"/>
        <end position="550"/>
    </location>
</feature>
<feature type="transmembrane region" description="Helical" evidence="2">
    <location>
        <begin position="24"/>
        <end position="42"/>
    </location>
</feature>
<dbReference type="InterPro" id="IPR036291">
    <property type="entry name" value="NAD(P)-bd_dom_sf"/>
</dbReference>
<comment type="caution">
    <text evidence="4">The sequence shown here is derived from an EMBL/GenBank/DDBJ whole genome shotgun (WGS) entry which is preliminary data.</text>
</comment>
<keyword evidence="2" id="KW-1133">Transmembrane helix</keyword>
<evidence type="ECO:0000256" key="1">
    <source>
        <dbReference type="ARBA" id="ARBA00007430"/>
    </source>
</evidence>
<keyword evidence="2" id="KW-0472">Membrane</keyword>
<accession>A0ABU3C0W5</accession>
<dbReference type="InterPro" id="IPR003869">
    <property type="entry name" value="Polysac_CapD-like"/>
</dbReference>
<dbReference type="CDD" id="cd05237">
    <property type="entry name" value="UDP_invert_4-6DH_SDR_e"/>
    <property type="match status" value="1"/>
</dbReference>
<evidence type="ECO:0000259" key="3">
    <source>
        <dbReference type="Pfam" id="PF02719"/>
    </source>
</evidence>
<reference evidence="4 5" key="1">
    <citation type="submission" date="2023-09" db="EMBL/GenBank/DDBJ databases">
        <authorList>
            <person name="Rey-Velasco X."/>
        </authorList>
    </citation>
    <scope>NUCLEOTIDE SEQUENCE [LARGE SCALE GENOMIC DNA]</scope>
    <source>
        <strain evidence="4 5">W335</strain>
    </source>
</reference>
<keyword evidence="2" id="KW-0812">Transmembrane</keyword>
<dbReference type="PANTHER" id="PTHR43318:SF1">
    <property type="entry name" value="POLYSACCHARIDE BIOSYNTHESIS PROTEIN EPSC-RELATED"/>
    <property type="match status" value="1"/>
</dbReference>
<evidence type="ECO:0000313" key="5">
    <source>
        <dbReference type="Proteomes" id="UP001251857"/>
    </source>
</evidence>
<comment type="similarity">
    <text evidence="1">Belongs to the polysaccharide synthase family.</text>
</comment>
<evidence type="ECO:0000256" key="2">
    <source>
        <dbReference type="SAM" id="Phobius"/>
    </source>
</evidence>
<evidence type="ECO:0000313" key="4">
    <source>
        <dbReference type="EMBL" id="MDT0635203.1"/>
    </source>
</evidence>
<keyword evidence="5" id="KW-1185">Reference proteome</keyword>
<dbReference type="Pfam" id="PF13727">
    <property type="entry name" value="CoA_binding_3"/>
    <property type="match status" value="1"/>
</dbReference>
<dbReference type="Proteomes" id="UP001251857">
    <property type="component" value="Unassembled WGS sequence"/>
</dbReference>
<dbReference type="Pfam" id="PF02719">
    <property type="entry name" value="Polysacc_synt_2"/>
    <property type="match status" value="1"/>
</dbReference>
<dbReference type="SUPFAM" id="SSF51735">
    <property type="entry name" value="NAD(P)-binding Rossmann-fold domains"/>
    <property type="match status" value="2"/>
</dbReference>
<dbReference type="PANTHER" id="PTHR43318">
    <property type="entry name" value="UDP-N-ACETYLGLUCOSAMINE 4,6-DEHYDRATASE"/>
    <property type="match status" value="1"/>
</dbReference>
<feature type="transmembrane region" description="Helical" evidence="2">
    <location>
        <begin position="54"/>
        <end position="75"/>
    </location>
</feature>
<dbReference type="Gene3D" id="3.40.50.720">
    <property type="entry name" value="NAD(P)-binding Rossmann-like Domain"/>
    <property type="match status" value="2"/>
</dbReference>